<sequence length="108" mass="12154">MSKRSLTESELHPKVVLRLQAWGKAISKRRRQMKLSQAQLGYRVGVTNQTIGRIEAGDPTVRAASYFAALLVVDLLGDLVPMPAENLLDLSSEAQRIRRAKQEDNDYF</sequence>
<dbReference type="RefSeq" id="WP_144278412.1">
    <property type="nucleotide sequence ID" value="NZ_CP041730.1"/>
</dbReference>
<dbReference type="Proteomes" id="UP000317550">
    <property type="component" value="Chromosome"/>
</dbReference>
<evidence type="ECO:0000313" key="3">
    <source>
        <dbReference type="Proteomes" id="UP000317550"/>
    </source>
</evidence>
<keyword evidence="3" id="KW-1185">Reference proteome</keyword>
<gene>
    <name evidence="2" type="ORF">FNU76_11975</name>
</gene>
<reference evidence="3" key="1">
    <citation type="submission" date="2019-07" db="EMBL/GenBank/DDBJ databases">
        <title>Chitinimonas sp. nov., isolated from Ny-Alesund, arctica soil.</title>
        <authorList>
            <person name="Xu Q."/>
            <person name="Peng F."/>
        </authorList>
    </citation>
    <scope>NUCLEOTIDE SEQUENCE [LARGE SCALE GENOMIC DNA]</scope>
    <source>
        <strain evidence="3">R3-44</strain>
    </source>
</reference>
<dbReference type="SUPFAM" id="SSF47413">
    <property type="entry name" value="lambda repressor-like DNA-binding domains"/>
    <property type="match status" value="1"/>
</dbReference>
<dbReference type="OrthoDB" id="7428772at2"/>
<evidence type="ECO:0000313" key="2">
    <source>
        <dbReference type="EMBL" id="QDQ27019.1"/>
    </source>
</evidence>
<dbReference type="SMART" id="SM00530">
    <property type="entry name" value="HTH_XRE"/>
    <property type="match status" value="1"/>
</dbReference>
<dbReference type="InterPro" id="IPR010982">
    <property type="entry name" value="Lambda_DNA-bd_dom_sf"/>
</dbReference>
<dbReference type="KEGG" id="cari:FNU76_11975"/>
<dbReference type="CDD" id="cd00093">
    <property type="entry name" value="HTH_XRE"/>
    <property type="match status" value="1"/>
</dbReference>
<protein>
    <submittedName>
        <fullName evidence="2">Helix-turn-helix transcriptional regulator</fullName>
    </submittedName>
</protein>
<feature type="domain" description="HTH cro/C1-type" evidence="1">
    <location>
        <begin position="26"/>
        <end position="57"/>
    </location>
</feature>
<dbReference type="EMBL" id="CP041730">
    <property type="protein sequence ID" value="QDQ27019.1"/>
    <property type="molecule type" value="Genomic_DNA"/>
</dbReference>
<name>A0A516SFT1_9NEIS</name>
<accession>A0A516SFT1</accession>
<organism evidence="2 3">
    <name type="scientific">Chitinimonas arctica</name>
    <dbReference type="NCBI Taxonomy" id="2594795"/>
    <lineage>
        <taxon>Bacteria</taxon>
        <taxon>Pseudomonadati</taxon>
        <taxon>Pseudomonadota</taxon>
        <taxon>Betaproteobacteria</taxon>
        <taxon>Neisseriales</taxon>
        <taxon>Chitinibacteraceae</taxon>
        <taxon>Chitinimonas</taxon>
    </lineage>
</organism>
<dbReference type="AlphaFoldDB" id="A0A516SFT1"/>
<dbReference type="Gene3D" id="1.10.260.40">
    <property type="entry name" value="lambda repressor-like DNA-binding domains"/>
    <property type="match status" value="1"/>
</dbReference>
<dbReference type="GO" id="GO:0003677">
    <property type="term" value="F:DNA binding"/>
    <property type="evidence" value="ECO:0007669"/>
    <property type="project" value="InterPro"/>
</dbReference>
<evidence type="ECO:0000259" key="1">
    <source>
        <dbReference type="PROSITE" id="PS50943"/>
    </source>
</evidence>
<dbReference type="PROSITE" id="PS50943">
    <property type="entry name" value="HTH_CROC1"/>
    <property type="match status" value="1"/>
</dbReference>
<proteinExistence type="predicted"/>
<dbReference type="InterPro" id="IPR001387">
    <property type="entry name" value="Cro/C1-type_HTH"/>
</dbReference>
<dbReference type="Pfam" id="PF01381">
    <property type="entry name" value="HTH_3"/>
    <property type="match status" value="1"/>
</dbReference>